<reference evidence="8" key="1">
    <citation type="submission" date="2020-01" db="EMBL/GenBank/DDBJ databases">
        <authorList>
            <person name="Gaasterland T."/>
            <person name="Baker M."/>
            <person name="Edsall L."/>
            <person name="Macagno E.R."/>
        </authorList>
    </citation>
    <scope>NUCLEOTIDE SEQUENCE</scope>
</reference>
<keyword evidence="5" id="KW-0722">Serine protease inhibitor</keyword>
<dbReference type="Pfam" id="PF02822">
    <property type="entry name" value="Antistasin"/>
    <property type="match status" value="2"/>
</dbReference>
<evidence type="ECO:0000256" key="6">
    <source>
        <dbReference type="SAM" id="SignalP"/>
    </source>
</evidence>
<evidence type="ECO:0000256" key="4">
    <source>
        <dbReference type="ARBA" id="ARBA00022690"/>
    </source>
</evidence>
<evidence type="ECO:0000259" key="7">
    <source>
        <dbReference type="PROSITE" id="PS51252"/>
    </source>
</evidence>
<comment type="similarity">
    <text evidence="2">Belongs to the protease inhibitor I15 (antistasin) family.</text>
</comment>
<feature type="signal peptide" evidence="6">
    <location>
        <begin position="1"/>
        <end position="16"/>
    </location>
</feature>
<protein>
    <submittedName>
        <fullName evidence="8">Antistasin-like factor C</fullName>
    </submittedName>
</protein>
<sequence length="94" mass="10760">MTKFLVALQVLCLVFGHPEKCSDHICGMYCKFGFERDEKGCEICKCKEELCNVKCSGKLCKMYCHLGFERDENGCEICKCKQELCNVSQSKLNE</sequence>
<keyword evidence="3" id="KW-0964">Secreted</keyword>
<feature type="domain" description="Antistasin-like" evidence="7">
    <location>
        <begin position="55"/>
        <end position="80"/>
    </location>
</feature>
<dbReference type="InterPro" id="IPR011061">
    <property type="entry name" value="Hirudin/antistatin"/>
</dbReference>
<evidence type="ECO:0000256" key="2">
    <source>
        <dbReference type="ARBA" id="ARBA00008768"/>
    </source>
</evidence>
<dbReference type="Gene3D" id="2.10.22.10">
    <property type="entry name" value="Antistasin, domain 1"/>
    <property type="match status" value="2"/>
</dbReference>
<evidence type="ECO:0000256" key="5">
    <source>
        <dbReference type="ARBA" id="ARBA00022900"/>
    </source>
</evidence>
<evidence type="ECO:0000256" key="3">
    <source>
        <dbReference type="ARBA" id="ARBA00022525"/>
    </source>
</evidence>
<dbReference type="PROSITE" id="PS51252">
    <property type="entry name" value="ANTISTASIN"/>
    <property type="match status" value="2"/>
</dbReference>
<feature type="domain" description="Antistasin-like" evidence="7">
    <location>
        <begin position="21"/>
        <end position="46"/>
    </location>
</feature>
<dbReference type="InterPro" id="IPR004094">
    <property type="entry name" value="Antistasin-like"/>
</dbReference>
<proteinExistence type="inferred from homology"/>
<organism evidence="8">
    <name type="scientific">Hirudo verbana</name>
    <dbReference type="NCBI Taxonomy" id="311461"/>
    <lineage>
        <taxon>Eukaryota</taxon>
        <taxon>Metazoa</taxon>
        <taxon>Spiralia</taxon>
        <taxon>Lophotrochozoa</taxon>
        <taxon>Annelida</taxon>
        <taxon>Clitellata</taxon>
        <taxon>Hirudinea</taxon>
        <taxon>Hirudinida</taxon>
        <taxon>Hirudiniformes</taxon>
        <taxon>Hirudinidae</taxon>
        <taxon>Hirudo</taxon>
    </lineage>
</organism>
<feature type="chain" id="PRO_5030672289" evidence="6">
    <location>
        <begin position="17"/>
        <end position="94"/>
    </location>
</feature>
<dbReference type="AlphaFoldDB" id="A0A7T0KCN5"/>
<dbReference type="SUPFAM" id="SSF57262">
    <property type="entry name" value="Leech antihemostatic proteins"/>
    <property type="match status" value="2"/>
</dbReference>
<keyword evidence="6" id="KW-0732">Signal</keyword>
<dbReference type="GO" id="GO:0005576">
    <property type="term" value="C:extracellular region"/>
    <property type="evidence" value="ECO:0007669"/>
    <property type="project" value="UniProtKB-SubCell"/>
</dbReference>
<keyword evidence="4" id="KW-0646">Protease inhibitor</keyword>
<comment type="subcellular location">
    <subcellularLocation>
        <location evidence="1">Secreted</location>
    </subcellularLocation>
</comment>
<dbReference type="EMBL" id="MT000981">
    <property type="protein sequence ID" value="QPK77438.1"/>
    <property type="molecule type" value="Genomic_DNA"/>
</dbReference>
<dbReference type="GO" id="GO:0004867">
    <property type="term" value="F:serine-type endopeptidase inhibitor activity"/>
    <property type="evidence" value="ECO:0007669"/>
    <property type="project" value="UniProtKB-KW"/>
</dbReference>
<evidence type="ECO:0000313" key="8">
    <source>
        <dbReference type="EMBL" id="QPK77438.1"/>
    </source>
</evidence>
<evidence type="ECO:0000256" key="1">
    <source>
        <dbReference type="ARBA" id="ARBA00004613"/>
    </source>
</evidence>
<name>A0A7T0KCN5_9ANNE</name>
<accession>A0A7T0KCN5</accession>